<name>A0AAE0KHB0_9PEZI</name>
<dbReference type="CDD" id="cd00737">
    <property type="entry name" value="lyz_endolysin_autolysin"/>
    <property type="match status" value="1"/>
</dbReference>
<comment type="catalytic activity">
    <reaction evidence="1">
        <text>Hydrolysis of (1-&gt;4)-beta-linkages between N-acetylmuramic acid and N-acetyl-D-glucosamine residues in a peptidoglycan and between N-acetyl-D-glucosamine residues in chitodextrins.</text>
        <dbReference type="EC" id="3.2.1.17"/>
    </reaction>
</comment>
<keyword evidence="7" id="KW-0732">Signal</keyword>
<dbReference type="AlphaFoldDB" id="A0AAE0KHB0"/>
<evidence type="ECO:0000256" key="5">
    <source>
        <dbReference type="ARBA" id="ARBA00023200"/>
    </source>
</evidence>
<evidence type="ECO:0000256" key="6">
    <source>
        <dbReference type="ARBA" id="ARBA00023295"/>
    </source>
</evidence>
<evidence type="ECO:0000313" key="9">
    <source>
        <dbReference type="Proteomes" id="UP001287356"/>
    </source>
</evidence>
<reference evidence="8" key="2">
    <citation type="submission" date="2023-06" db="EMBL/GenBank/DDBJ databases">
        <authorList>
            <consortium name="Lawrence Berkeley National Laboratory"/>
            <person name="Haridas S."/>
            <person name="Hensen N."/>
            <person name="Bonometti L."/>
            <person name="Westerberg I."/>
            <person name="Brannstrom I.O."/>
            <person name="Guillou S."/>
            <person name="Cros-Aarteil S."/>
            <person name="Calhoun S."/>
            <person name="Kuo A."/>
            <person name="Mondo S."/>
            <person name="Pangilinan J."/>
            <person name="Riley R."/>
            <person name="Labutti K."/>
            <person name="Andreopoulos B."/>
            <person name="Lipzen A."/>
            <person name="Chen C."/>
            <person name="Yanf M."/>
            <person name="Daum C."/>
            <person name="Ng V."/>
            <person name="Clum A."/>
            <person name="Steindorff A."/>
            <person name="Ohm R."/>
            <person name="Martin F."/>
            <person name="Silar P."/>
            <person name="Natvig D."/>
            <person name="Lalanne C."/>
            <person name="Gautier V."/>
            <person name="Ament-Velasquez S.L."/>
            <person name="Kruys A."/>
            <person name="Hutchinson M.I."/>
            <person name="Powell A.J."/>
            <person name="Barry K."/>
            <person name="Miller A.N."/>
            <person name="Grigoriev I.V."/>
            <person name="Debuchy R."/>
            <person name="Gladieux P."/>
            <person name="Thoren M.H."/>
            <person name="Johannesson H."/>
        </authorList>
    </citation>
    <scope>NUCLEOTIDE SEQUENCE</scope>
    <source>
        <strain evidence="8">CBS 958.72</strain>
    </source>
</reference>
<dbReference type="PANTHER" id="PTHR38107">
    <property type="match status" value="1"/>
</dbReference>
<evidence type="ECO:0000256" key="2">
    <source>
        <dbReference type="ARBA" id="ARBA00022529"/>
    </source>
</evidence>
<protein>
    <submittedName>
        <fullName evidence="8">Lysozyme-like domain-containing protein</fullName>
    </submittedName>
</protein>
<dbReference type="InterPro" id="IPR033907">
    <property type="entry name" value="Endolysin_autolysin"/>
</dbReference>
<sequence length="262" mass="27959">MKLTVLAGLASFVVLGSAYPIKGDVVNCRSGPGTSYDVKRTYKEGQDVKLTCQTPGEVINGVKLWDKTTDGCYVSDYYVKTGTSDYVVSKCGSSSGSCAAPRSNQATVDLISEFEGFRASVYTDPTGNPTVGYGHLCSNSKCSDVKYSIPLSKADGKKLLADDMRPKENCITKMTNDEVTLNLNQYGALVSWAFNMGCGAAEDSSLIKRLNKGESPNTVIADELPKWVHGGGEVLPGLVRRRNAEVALAKTATTAKALPVKC</sequence>
<dbReference type="Pfam" id="PF00959">
    <property type="entry name" value="Phage_lysozyme"/>
    <property type="match status" value="1"/>
</dbReference>
<feature type="chain" id="PRO_5042046446" evidence="7">
    <location>
        <begin position="19"/>
        <end position="262"/>
    </location>
</feature>
<dbReference type="InterPro" id="IPR023347">
    <property type="entry name" value="Lysozyme_dom_sf"/>
</dbReference>
<gene>
    <name evidence="8" type="ORF">B0T24DRAFT_525410</name>
</gene>
<dbReference type="InterPro" id="IPR034690">
    <property type="entry name" value="Endolysin_T4_type"/>
</dbReference>
<dbReference type="GO" id="GO:0042742">
    <property type="term" value="P:defense response to bacterium"/>
    <property type="evidence" value="ECO:0007669"/>
    <property type="project" value="UniProtKB-KW"/>
</dbReference>
<evidence type="ECO:0000256" key="3">
    <source>
        <dbReference type="ARBA" id="ARBA00022638"/>
    </source>
</evidence>
<keyword evidence="9" id="KW-1185">Reference proteome</keyword>
<dbReference type="GO" id="GO:0003796">
    <property type="term" value="F:lysozyme activity"/>
    <property type="evidence" value="ECO:0007669"/>
    <property type="project" value="UniProtKB-EC"/>
</dbReference>
<organism evidence="8 9">
    <name type="scientific">Lasiosphaeria ovina</name>
    <dbReference type="NCBI Taxonomy" id="92902"/>
    <lineage>
        <taxon>Eukaryota</taxon>
        <taxon>Fungi</taxon>
        <taxon>Dikarya</taxon>
        <taxon>Ascomycota</taxon>
        <taxon>Pezizomycotina</taxon>
        <taxon>Sordariomycetes</taxon>
        <taxon>Sordariomycetidae</taxon>
        <taxon>Sordariales</taxon>
        <taxon>Lasiosphaeriaceae</taxon>
        <taxon>Lasiosphaeria</taxon>
    </lineage>
</organism>
<keyword evidence="5" id="KW-1035">Host cytoplasm</keyword>
<feature type="signal peptide" evidence="7">
    <location>
        <begin position="1"/>
        <end position="18"/>
    </location>
</feature>
<evidence type="ECO:0000313" key="8">
    <source>
        <dbReference type="EMBL" id="KAK3376210.1"/>
    </source>
</evidence>
<keyword evidence="2" id="KW-0929">Antimicrobial</keyword>
<dbReference type="GO" id="GO:0031640">
    <property type="term" value="P:killing of cells of another organism"/>
    <property type="evidence" value="ECO:0007669"/>
    <property type="project" value="UniProtKB-KW"/>
</dbReference>
<dbReference type="InterPro" id="IPR023346">
    <property type="entry name" value="Lysozyme-like_dom_sf"/>
</dbReference>
<dbReference type="EMBL" id="JAULSN010000003">
    <property type="protein sequence ID" value="KAK3376210.1"/>
    <property type="molecule type" value="Genomic_DNA"/>
</dbReference>
<reference evidence="8" key="1">
    <citation type="journal article" date="2023" name="Mol. Phylogenet. Evol.">
        <title>Genome-scale phylogeny and comparative genomics of the fungal order Sordariales.</title>
        <authorList>
            <person name="Hensen N."/>
            <person name="Bonometti L."/>
            <person name="Westerberg I."/>
            <person name="Brannstrom I.O."/>
            <person name="Guillou S."/>
            <person name="Cros-Aarteil S."/>
            <person name="Calhoun S."/>
            <person name="Haridas S."/>
            <person name="Kuo A."/>
            <person name="Mondo S."/>
            <person name="Pangilinan J."/>
            <person name="Riley R."/>
            <person name="LaButti K."/>
            <person name="Andreopoulos B."/>
            <person name="Lipzen A."/>
            <person name="Chen C."/>
            <person name="Yan M."/>
            <person name="Daum C."/>
            <person name="Ng V."/>
            <person name="Clum A."/>
            <person name="Steindorff A."/>
            <person name="Ohm R.A."/>
            <person name="Martin F."/>
            <person name="Silar P."/>
            <person name="Natvig D.O."/>
            <person name="Lalanne C."/>
            <person name="Gautier V."/>
            <person name="Ament-Velasquez S.L."/>
            <person name="Kruys A."/>
            <person name="Hutchinson M.I."/>
            <person name="Powell A.J."/>
            <person name="Barry K."/>
            <person name="Miller A.N."/>
            <person name="Grigoriev I.V."/>
            <person name="Debuchy R."/>
            <person name="Gladieux P."/>
            <person name="Hiltunen Thoren M."/>
            <person name="Johannesson H."/>
        </authorList>
    </citation>
    <scope>NUCLEOTIDE SEQUENCE</scope>
    <source>
        <strain evidence="8">CBS 958.72</strain>
    </source>
</reference>
<dbReference type="PANTHER" id="PTHR38107:SF3">
    <property type="entry name" value="LYSOZYME RRRD-RELATED"/>
    <property type="match status" value="1"/>
</dbReference>
<proteinExistence type="inferred from homology"/>
<dbReference type="SUPFAM" id="SSF53955">
    <property type="entry name" value="Lysozyme-like"/>
    <property type="match status" value="1"/>
</dbReference>
<accession>A0AAE0KHB0</accession>
<keyword evidence="3" id="KW-0081">Bacteriolytic enzyme</keyword>
<dbReference type="Gene3D" id="1.10.530.40">
    <property type="match status" value="1"/>
</dbReference>
<dbReference type="InterPro" id="IPR051018">
    <property type="entry name" value="Bacteriophage_GH24"/>
</dbReference>
<evidence type="ECO:0000256" key="4">
    <source>
        <dbReference type="ARBA" id="ARBA00022801"/>
    </source>
</evidence>
<dbReference type="GO" id="GO:0009253">
    <property type="term" value="P:peptidoglycan catabolic process"/>
    <property type="evidence" value="ECO:0007669"/>
    <property type="project" value="InterPro"/>
</dbReference>
<dbReference type="Gene3D" id="2.30.30.40">
    <property type="entry name" value="SH3 Domains"/>
    <property type="match status" value="1"/>
</dbReference>
<dbReference type="GO" id="GO:0016998">
    <property type="term" value="P:cell wall macromolecule catabolic process"/>
    <property type="evidence" value="ECO:0007669"/>
    <property type="project" value="InterPro"/>
</dbReference>
<dbReference type="InterPro" id="IPR002196">
    <property type="entry name" value="Glyco_hydro_24"/>
</dbReference>
<evidence type="ECO:0000256" key="7">
    <source>
        <dbReference type="SAM" id="SignalP"/>
    </source>
</evidence>
<dbReference type="Proteomes" id="UP001287356">
    <property type="component" value="Unassembled WGS sequence"/>
</dbReference>
<keyword evidence="6" id="KW-0326">Glycosidase</keyword>
<evidence type="ECO:0000256" key="1">
    <source>
        <dbReference type="ARBA" id="ARBA00000632"/>
    </source>
</evidence>
<dbReference type="HAMAP" id="MF_04110">
    <property type="entry name" value="ENDOLYSIN_T4"/>
    <property type="match status" value="1"/>
</dbReference>
<keyword evidence="4" id="KW-0378">Hydrolase</keyword>
<comment type="caution">
    <text evidence="8">The sequence shown here is derived from an EMBL/GenBank/DDBJ whole genome shotgun (WGS) entry which is preliminary data.</text>
</comment>